<evidence type="ECO:0000313" key="2">
    <source>
        <dbReference type="Proteomes" id="UP001308005"/>
    </source>
</evidence>
<reference evidence="2" key="1">
    <citation type="submission" date="2023-07" db="EMBL/GenBank/DDBJ databases">
        <title>The carbon used by Thiothrix.</title>
        <authorList>
            <person name="Chen L."/>
        </authorList>
    </citation>
    <scope>NUCLEOTIDE SEQUENCE [LARGE SCALE GENOMIC DNA]</scope>
</reference>
<keyword evidence="2" id="KW-1185">Reference proteome</keyword>
<dbReference type="RefSeq" id="WP_324697278.1">
    <property type="nucleotide sequence ID" value="NZ_JAYMYJ010000142.1"/>
</dbReference>
<gene>
    <name evidence="1" type="ORF">VSS37_17550</name>
</gene>
<organism evidence="1 2">
    <name type="scientific">Candidatus Thiothrix phosphatis</name>
    <dbReference type="NCBI Taxonomy" id="3112415"/>
    <lineage>
        <taxon>Bacteria</taxon>
        <taxon>Pseudomonadati</taxon>
        <taxon>Pseudomonadota</taxon>
        <taxon>Gammaproteobacteria</taxon>
        <taxon>Thiotrichales</taxon>
        <taxon>Thiotrichaceae</taxon>
        <taxon>Thiothrix</taxon>
    </lineage>
</organism>
<evidence type="ECO:0000313" key="1">
    <source>
        <dbReference type="EMBL" id="MEB4592791.1"/>
    </source>
</evidence>
<proteinExistence type="predicted"/>
<sequence>MCRWKVGEVVFIERTVADFPWMLAAFFDDYAGGVSFASQTRQFVRRDRRLEAGKRLPYQQRLFLPVIPQEFFNRNLAKHSRHHRIALACAAALPI</sequence>
<accession>A0ABU6D1R8</accession>
<dbReference type="EMBL" id="JAYMYJ010000142">
    <property type="protein sequence ID" value="MEB4592791.1"/>
    <property type="molecule type" value="Genomic_DNA"/>
</dbReference>
<protein>
    <submittedName>
        <fullName evidence="1">Uncharacterized protein</fullName>
    </submittedName>
</protein>
<name>A0ABU6D1R8_9GAMM</name>
<comment type="caution">
    <text evidence="1">The sequence shown here is derived from an EMBL/GenBank/DDBJ whole genome shotgun (WGS) entry which is preliminary data.</text>
</comment>
<dbReference type="Proteomes" id="UP001308005">
    <property type="component" value="Unassembled WGS sequence"/>
</dbReference>